<name>A0AAV4U3D1_9ARAC</name>
<gene>
    <name evidence="1" type="ORF">CDAR_585271</name>
</gene>
<dbReference type="EMBL" id="BPLQ01010649">
    <property type="protein sequence ID" value="GIY52252.1"/>
    <property type="molecule type" value="Genomic_DNA"/>
</dbReference>
<dbReference type="AlphaFoldDB" id="A0AAV4U3D1"/>
<evidence type="ECO:0000313" key="1">
    <source>
        <dbReference type="EMBL" id="GIY52252.1"/>
    </source>
</evidence>
<protein>
    <submittedName>
        <fullName evidence="1">Uncharacterized protein</fullName>
    </submittedName>
</protein>
<comment type="caution">
    <text evidence="1">The sequence shown here is derived from an EMBL/GenBank/DDBJ whole genome shotgun (WGS) entry which is preliminary data.</text>
</comment>
<sequence length="93" mass="9997">MPQTSTGHSHSNCKLKEFSSLVGAEAWNPAALGALIKKQRPPFLVLCGLIKCEDKEASCAGNGSAAKTENDKRFSPSAFFCPQVPQEINASRF</sequence>
<organism evidence="1 2">
    <name type="scientific">Caerostris darwini</name>
    <dbReference type="NCBI Taxonomy" id="1538125"/>
    <lineage>
        <taxon>Eukaryota</taxon>
        <taxon>Metazoa</taxon>
        <taxon>Ecdysozoa</taxon>
        <taxon>Arthropoda</taxon>
        <taxon>Chelicerata</taxon>
        <taxon>Arachnida</taxon>
        <taxon>Araneae</taxon>
        <taxon>Araneomorphae</taxon>
        <taxon>Entelegynae</taxon>
        <taxon>Araneoidea</taxon>
        <taxon>Araneidae</taxon>
        <taxon>Caerostris</taxon>
    </lineage>
</organism>
<reference evidence="1 2" key="1">
    <citation type="submission" date="2021-06" db="EMBL/GenBank/DDBJ databases">
        <title>Caerostris darwini draft genome.</title>
        <authorList>
            <person name="Kono N."/>
            <person name="Arakawa K."/>
        </authorList>
    </citation>
    <scope>NUCLEOTIDE SEQUENCE [LARGE SCALE GENOMIC DNA]</scope>
</reference>
<keyword evidence="2" id="KW-1185">Reference proteome</keyword>
<dbReference type="Proteomes" id="UP001054837">
    <property type="component" value="Unassembled WGS sequence"/>
</dbReference>
<accession>A0AAV4U3D1</accession>
<evidence type="ECO:0000313" key="2">
    <source>
        <dbReference type="Proteomes" id="UP001054837"/>
    </source>
</evidence>
<proteinExistence type="predicted"/>